<feature type="transmembrane region" description="Helical" evidence="6">
    <location>
        <begin position="9"/>
        <end position="31"/>
    </location>
</feature>
<keyword evidence="9" id="KW-1185">Reference proteome</keyword>
<evidence type="ECO:0000313" key="9">
    <source>
        <dbReference type="Proteomes" id="UP000603457"/>
    </source>
</evidence>
<dbReference type="Pfam" id="PF09924">
    <property type="entry name" value="LPG_synthase_C"/>
    <property type="match status" value="1"/>
</dbReference>
<dbReference type="InterPro" id="IPR016181">
    <property type="entry name" value="Acyl_CoA_acyltransferase"/>
</dbReference>
<evidence type="ECO:0000313" key="8">
    <source>
        <dbReference type="EMBL" id="MBD2593767.1"/>
    </source>
</evidence>
<feature type="transmembrane region" description="Helical" evidence="6">
    <location>
        <begin position="51"/>
        <end position="72"/>
    </location>
</feature>
<dbReference type="SUPFAM" id="SSF55729">
    <property type="entry name" value="Acyl-CoA N-acyltransferases (Nat)"/>
    <property type="match status" value="1"/>
</dbReference>
<reference evidence="8 9" key="1">
    <citation type="journal article" date="2020" name="ISME J.">
        <title>Comparative genomics reveals insights into cyanobacterial evolution and habitat adaptation.</title>
        <authorList>
            <person name="Chen M.Y."/>
            <person name="Teng W.K."/>
            <person name="Zhao L."/>
            <person name="Hu C.X."/>
            <person name="Zhou Y.K."/>
            <person name="Han B.P."/>
            <person name="Song L.R."/>
            <person name="Shu W.S."/>
        </authorList>
    </citation>
    <scope>NUCLEOTIDE SEQUENCE [LARGE SCALE GENOMIC DNA]</scope>
    <source>
        <strain evidence="8 9">FACHB-130</strain>
    </source>
</reference>
<dbReference type="Proteomes" id="UP000603457">
    <property type="component" value="Unassembled WGS sequence"/>
</dbReference>
<keyword evidence="5 6" id="KW-0472">Membrane</keyword>
<name>A0ABR8FQT9_9NOSO</name>
<evidence type="ECO:0000256" key="4">
    <source>
        <dbReference type="ARBA" id="ARBA00022989"/>
    </source>
</evidence>
<proteinExistence type="predicted"/>
<feature type="transmembrane region" description="Helical" evidence="6">
    <location>
        <begin position="79"/>
        <end position="98"/>
    </location>
</feature>
<evidence type="ECO:0000256" key="5">
    <source>
        <dbReference type="ARBA" id="ARBA00023136"/>
    </source>
</evidence>
<evidence type="ECO:0000256" key="1">
    <source>
        <dbReference type="ARBA" id="ARBA00004651"/>
    </source>
</evidence>
<feature type="domain" description="Phosphatidylglycerol lysyltransferase C-terminal" evidence="7">
    <location>
        <begin position="233"/>
        <end position="526"/>
    </location>
</feature>
<dbReference type="PANTHER" id="PTHR34697">
    <property type="entry name" value="PHOSPHATIDYLGLYCEROL LYSYLTRANSFERASE"/>
    <property type="match status" value="1"/>
</dbReference>
<comment type="subcellular location">
    <subcellularLocation>
        <location evidence="1">Cell membrane</location>
        <topology evidence="1">Multi-pass membrane protein</topology>
    </subcellularLocation>
</comment>
<evidence type="ECO:0000256" key="6">
    <source>
        <dbReference type="SAM" id="Phobius"/>
    </source>
</evidence>
<keyword evidence="4 6" id="KW-1133">Transmembrane helix</keyword>
<evidence type="ECO:0000259" key="7">
    <source>
        <dbReference type="Pfam" id="PF09924"/>
    </source>
</evidence>
<feature type="transmembrane region" description="Helical" evidence="6">
    <location>
        <begin position="132"/>
        <end position="154"/>
    </location>
</feature>
<dbReference type="PANTHER" id="PTHR34697:SF2">
    <property type="entry name" value="PHOSPHATIDYLGLYCEROL LYSYLTRANSFERASE"/>
    <property type="match status" value="1"/>
</dbReference>
<dbReference type="RefSeq" id="WP_190966691.1">
    <property type="nucleotide sequence ID" value="NZ_JACJTB010000003.1"/>
</dbReference>
<feature type="transmembrane region" description="Helical" evidence="6">
    <location>
        <begin position="197"/>
        <end position="218"/>
    </location>
</feature>
<dbReference type="InterPro" id="IPR024320">
    <property type="entry name" value="LPG_synthase_C"/>
</dbReference>
<gene>
    <name evidence="8" type="ORF">H6G74_05415</name>
</gene>
<organism evidence="8 9">
    <name type="scientific">Nostoc spongiaeforme FACHB-130</name>
    <dbReference type="NCBI Taxonomy" id="1357510"/>
    <lineage>
        <taxon>Bacteria</taxon>
        <taxon>Bacillati</taxon>
        <taxon>Cyanobacteriota</taxon>
        <taxon>Cyanophyceae</taxon>
        <taxon>Nostocales</taxon>
        <taxon>Nostocaceae</taxon>
        <taxon>Nostoc</taxon>
    </lineage>
</organism>
<protein>
    <submittedName>
        <fullName evidence="8">Bifunctional lysylphosphatidylglycerol flippase/synthetase MprF</fullName>
    </submittedName>
</protein>
<keyword evidence="2" id="KW-1003">Cell membrane</keyword>
<accession>A0ABR8FQT9</accession>
<dbReference type="EMBL" id="JACJTB010000003">
    <property type="protein sequence ID" value="MBD2593767.1"/>
    <property type="molecule type" value="Genomic_DNA"/>
</dbReference>
<evidence type="ECO:0000256" key="3">
    <source>
        <dbReference type="ARBA" id="ARBA00022692"/>
    </source>
</evidence>
<evidence type="ECO:0000256" key="2">
    <source>
        <dbReference type="ARBA" id="ARBA00022475"/>
    </source>
</evidence>
<keyword evidence="3 6" id="KW-0812">Transmembrane</keyword>
<sequence>MNKDLKNKIGIWSVVFLTGLVGVVNVLSAVTPNLYGRNHWLKEFLPFEIRVTGHIFAALTGFILLTLATNLLRRKRVAWLLTIGLLVISILSHLIKGLDYEESILSGILLIQLILMRHVFTAQSDRPSIARGVRVLMGALLFTLAYGTIGFYLLDGKFTENFSWKNALIQTLAMFFTEDNWGLQPTTRFGEFFADSIYIIAASTITFAVVMLLQPVFLQNPATLIEQQKAKKIVEDYGCSSLAAITLLSDKSYFFSPSGKSVIAYVPKGRGAIALGDPIGPIEERQEVIVSFQQFCQRNDWYPAFYQTSPDDLDLYISLGFRILKIGEEAIVDLKNFTLQGKAGKNFRPSINRLTKLGYQVSFYQPPINHDLLHQLKSVSDEWLKMAQGSEKRFSLGWFDEAYLRNCEIAVVHTPDGGIAAFTNILPEYQLNEITIDMMRHRASMENGMMDFLFTSLLQHFQETGYDSFNFGLSALAGVGENSTSRRLEKVLHYLYEHLNGFYNFQGLHAYKDKFRPNWEPRYLVYPSLTALPDVVVALIRADSGDRLLDYFKPGA</sequence>
<comment type="caution">
    <text evidence="8">The sequence shown here is derived from an EMBL/GenBank/DDBJ whole genome shotgun (WGS) entry which is preliminary data.</text>
</comment>
<dbReference type="InterPro" id="IPR051211">
    <property type="entry name" value="PG_lysyltransferase"/>
</dbReference>